<gene>
    <name evidence="2" type="ORF">GCM10022216_02760</name>
</gene>
<protein>
    <recommendedName>
        <fullName evidence="4">LTXXQ motif family protein</fullName>
    </recommendedName>
</protein>
<name>A0ABP7Y8E9_9SPHI</name>
<feature type="chain" id="PRO_5045946313" description="LTXXQ motif family protein" evidence="1">
    <location>
        <begin position="22"/>
        <end position="145"/>
    </location>
</feature>
<evidence type="ECO:0000256" key="1">
    <source>
        <dbReference type="SAM" id="SignalP"/>
    </source>
</evidence>
<organism evidence="2 3">
    <name type="scientific">Sphingobacterium kyonggiense</name>
    <dbReference type="NCBI Taxonomy" id="714075"/>
    <lineage>
        <taxon>Bacteria</taxon>
        <taxon>Pseudomonadati</taxon>
        <taxon>Bacteroidota</taxon>
        <taxon>Sphingobacteriia</taxon>
        <taxon>Sphingobacteriales</taxon>
        <taxon>Sphingobacteriaceae</taxon>
        <taxon>Sphingobacterium</taxon>
    </lineage>
</organism>
<reference evidence="3" key="1">
    <citation type="journal article" date="2019" name="Int. J. Syst. Evol. Microbiol.">
        <title>The Global Catalogue of Microorganisms (GCM) 10K type strain sequencing project: providing services to taxonomists for standard genome sequencing and annotation.</title>
        <authorList>
            <consortium name="The Broad Institute Genomics Platform"/>
            <consortium name="The Broad Institute Genome Sequencing Center for Infectious Disease"/>
            <person name="Wu L."/>
            <person name="Ma J."/>
        </authorList>
    </citation>
    <scope>NUCLEOTIDE SEQUENCE [LARGE SCALE GENOMIC DNA]</scope>
    <source>
        <strain evidence="3">JCM 16704</strain>
    </source>
</reference>
<evidence type="ECO:0000313" key="2">
    <source>
        <dbReference type="EMBL" id="GAA4132057.1"/>
    </source>
</evidence>
<comment type="caution">
    <text evidence="2">The sequence shown here is derived from an EMBL/GenBank/DDBJ whole genome shotgun (WGS) entry which is preliminary data.</text>
</comment>
<dbReference type="EMBL" id="BAAAZI010000004">
    <property type="protein sequence ID" value="GAA4132057.1"/>
    <property type="molecule type" value="Genomic_DNA"/>
</dbReference>
<dbReference type="Proteomes" id="UP001500101">
    <property type="component" value="Unassembled WGS sequence"/>
</dbReference>
<keyword evidence="1" id="KW-0732">Signal</keyword>
<keyword evidence="3" id="KW-1185">Reference proteome</keyword>
<proteinExistence type="predicted"/>
<evidence type="ECO:0008006" key="4">
    <source>
        <dbReference type="Google" id="ProtNLM"/>
    </source>
</evidence>
<sequence length="145" mass="17028">MVRLKHVITTICLILFASAVAMGQSNQERFEAIEKQKAAYISKQLRLTPAEAQRFFPLYNQYFKEIMDVKSKKNKRSADMRNSQRSNFRGSQDIIEFDAQEVEIKKEYRSKFAEVIGQARSSQFFAVEQEFIKLLYKELEGRNKN</sequence>
<accession>A0ABP7Y8E9</accession>
<evidence type="ECO:0000313" key="3">
    <source>
        <dbReference type="Proteomes" id="UP001500101"/>
    </source>
</evidence>
<feature type="signal peptide" evidence="1">
    <location>
        <begin position="1"/>
        <end position="21"/>
    </location>
</feature>